<feature type="transmembrane region" description="Helical" evidence="8">
    <location>
        <begin position="282"/>
        <end position="304"/>
    </location>
</feature>
<evidence type="ECO:0000313" key="10">
    <source>
        <dbReference type="EMBL" id="JAS26036.1"/>
    </source>
</evidence>
<evidence type="ECO:0000256" key="7">
    <source>
        <dbReference type="ARBA" id="ARBA00023136"/>
    </source>
</evidence>
<dbReference type="Pfam" id="PF00083">
    <property type="entry name" value="Sugar_tr"/>
    <property type="match status" value="1"/>
</dbReference>
<dbReference type="PANTHER" id="PTHR48021:SF1">
    <property type="entry name" value="GH07001P-RELATED"/>
    <property type="match status" value="1"/>
</dbReference>
<comment type="subcellular location">
    <subcellularLocation>
        <location evidence="1">Cell membrane</location>
        <topology evidence="1">Multi-pass membrane protein</topology>
    </subcellularLocation>
</comment>
<evidence type="ECO:0000256" key="5">
    <source>
        <dbReference type="ARBA" id="ARBA00022692"/>
    </source>
</evidence>
<dbReference type="EMBL" id="GEDC01011262">
    <property type="protein sequence ID" value="JAS26036.1"/>
    <property type="molecule type" value="Transcribed_RNA"/>
</dbReference>
<feature type="transmembrane region" description="Helical" evidence="8">
    <location>
        <begin position="134"/>
        <end position="153"/>
    </location>
</feature>
<feature type="non-terminal residue" evidence="10">
    <location>
        <position position="1"/>
    </location>
</feature>
<dbReference type="InterPro" id="IPR005828">
    <property type="entry name" value="MFS_sugar_transport-like"/>
</dbReference>
<evidence type="ECO:0000256" key="4">
    <source>
        <dbReference type="ARBA" id="ARBA00022597"/>
    </source>
</evidence>
<evidence type="ECO:0000256" key="8">
    <source>
        <dbReference type="SAM" id="Phobius"/>
    </source>
</evidence>
<feature type="transmembrane region" description="Helical" evidence="8">
    <location>
        <begin position="48"/>
        <end position="66"/>
    </location>
</feature>
<feature type="transmembrane region" description="Helical" evidence="8">
    <location>
        <begin position="20"/>
        <end position="41"/>
    </location>
</feature>
<keyword evidence="3" id="KW-1003">Cell membrane</keyword>
<dbReference type="InterPro" id="IPR036259">
    <property type="entry name" value="MFS_trans_sf"/>
</dbReference>
<name>A0A1B6DK17_9HEMI</name>
<keyword evidence="4" id="KW-0762">Sugar transport</keyword>
<evidence type="ECO:0000256" key="1">
    <source>
        <dbReference type="ARBA" id="ARBA00004651"/>
    </source>
</evidence>
<feature type="transmembrane region" description="Helical" evidence="8">
    <location>
        <begin position="107"/>
        <end position="128"/>
    </location>
</feature>
<dbReference type="InterPro" id="IPR005829">
    <property type="entry name" value="Sugar_transporter_CS"/>
</dbReference>
<evidence type="ECO:0000256" key="2">
    <source>
        <dbReference type="ARBA" id="ARBA00022448"/>
    </source>
</evidence>
<dbReference type="FunFam" id="1.20.1250.20:FF:000218">
    <property type="entry name" value="facilitated trehalose transporter Tret1"/>
    <property type="match status" value="1"/>
</dbReference>
<evidence type="ECO:0000256" key="6">
    <source>
        <dbReference type="ARBA" id="ARBA00022989"/>
    </source>
</evidence>
<organism evidence="10">
    <name type="scientific">Clastoptera arizonana</name>
    <name type="common">Arizona spittle bug</name>
    <dbReference type="NCBI Taxonomy" id="38151"/>
    <lineage>
        <taxon>Eukaryota</taxon>
        <taxon>Metazoa</taxon>
        <taxon>Ecdysozoa</taxon>
        <taxon>Arthropoda</taxon>
        <taxon>Hexapoda</taxon>
        <taxon>Insecta</taxon>
        <taxon>Pterygota</taxon>
        <taxon>Neoptera</taxon>
        <taxon>Paraneoptera</taxon>
        <taxon>Hemiptera</taxon>
        <taxon>Auchenorrhyncha</taxon>
        <taxon>Cercopoidea</taxon>
        <taxon>Clastopteridae</taxon>
        <taxon>Clastoptera</taxon>
    </lineage>
</organism>
<keyword evidence="7 8" id="KW-0472">Membrane</keyword>
<gene>
    <name evidence="10" type="ORF">g.38489</name>
</gene>
<feature type="transmembrane region" description="Helical" evidence="8">
    <location>
        <begin position="216"/>
        <end position="236"/>
    </location>
</feature>
<keyword evidence="6 8" id="KW-1133">Transmembrane helix</keyword>
<dbReference type="InterPro" id="IPR050549">
    <property type="entry name" value="MFS_Trehalose_Transporter"/>
</dbReference>
<protein>
    <recommendedName>
        <fullName evidence="9">Major facilitator superfamily (MFS) profile domain-containing protein</fullName>
    </recommendedName>
</protein>
<dbReference type="Gene3D" id="1.20.1250.20">
    <property type="entry name" value="MFS general substrate transporter like domains"/>
    <property type="match status" value="1"/>
</dbReference>
<keyword evidence="2" id="KW-0813">Transport</keyword>
<dbReference type="AlphaFoldDB" id="A0A1B6DK17"/>
<keyword evidence="5 8" id="KW-0812">Transmembrane</keyword>
<feature type="non-terminal residue" evidence="10">
    <location>
        <position position="320"/>
    </location>
</feature>
<feature type="transmembrane region" description="Helical" evidence="8">
    <location>
        <begin position="72"/>
        <end position="95"/>
    </location>
</feature>
<feature type="domain" description="Major facilitator superfamily (MFS) profile" evidence="9">
    <location>
        <begin position="1"/>
        <end position="320"/>
    </location>
</feature>
<evidence type="ECO:0000259" key="9">
    <source>
        <dbReference type="PROSITE" id="PS50850"/>
    </source>
</evidence>
<dbReference type="GO" id="GO:0022857">
    <property type="term" value="F:transmembrane transporter activity"/>
    <property type="evidence" value="ECO:0007669"/>
    <property type="project" value="InterPro"/>
</dbReference>
<evidence type="ECO:0000256" key="3">
    <source>
        <dbReference type="ARBA" id="ARBA00022475"/>
    </source>
</evidence>
<proteinExistence type="predicted"/>
<dbReference type="PROSITE" id="PS50850">
    <property type="entry name" value="MFS"/>
    <property type="match status" value="1"/>
</dbReference>
<dbReference type="GO" id="GO:0005886">
    <property type="term" value="C:plasma membrane"/>
    <property type="evidence" value="ECO:0007669"/>
    <property type="project" value="UniProtKB-SubCell"/>
</dbReference>
<dbReference type="PROSITE" id="PS00216">
    <property type="entry name" value="SUGAR_TRANSPORT_1"/>
    <property type="match status" value="2"/>
</dbReference>
<dbReference type="SUPFAM" id="SSF103473">
    <property type="entry name" value="MFS general substrate transporter"/>
    <property type="match status" value="1"/>
</dbReference>
<sequence length="320" mass="35631">VLPQLLKPGSIIPMTSEESSWIIICIEIGSALTSLPAGLVIDKLGRKSTLLLCSIPYAASWLLTIFTRSVTFLFVSRLIQGCCMGFVACASPIYISEISQPSIRGMLNTMTMSVWFIGLIMAFVIGSYTSYDTTAYISLFLSVAYVIPLYFQAESPYYYVLKHRKADAIKSLSYYRHAHPSDLKDEIKAIEDYVKDEGSNRSSFSSLFTDPVSFRCLLIMQILSFTTIFTGITATYVYATEIFSKTSGGSISPEEYAIIMSVLLLIVNLITSYVMDKIGRRPLVLVSCIGCFFSNLFAAAFFYVTLKTDIDTSSFHWVPL</sequence>
<accession>A0A1B6DK17</accession>
<reference evidence="10" key="1">
    <citation type="submission" date="2015-12" db="EMBL/GenBank/DDBJ databases">
        <title>De novo transcriptome assembly of four potential Pierce s Disease insect vectors from Arizona vineyards.</title>
        <authorList>
            <person name="Tassone E.E."/>
        </authorList>
    </citation>
    <scope>NUCLEOTIDE SEQUENCE</scope>
</reference>
<dbReference type="PANTHER" id="PTHR48021">
    <property type="match status" value="1"/>
</dbReference>
<dbReference type="InterPro" id="IPR020846">
    <property type="entry name" value="MFS_dom"/>
</dbReference>
<feature type="transmembrane region" description="Helical" evidence="8">
    <location>
        <begin position="256"/>
        <end position="275"/>
    </location>
</feature>